<protein>
    <submittedName>
        <fullName evidence="1">Uncharacterized protein</fullName>
    </submittedName>
</protein>
<sequence length="73" mass="8393">MNRVQNQIPQDTKRYTNSHLHCSQVAFSSQVLRHGQLIGVTSTFCSCESRNGCKLCYVRARGTQNYCLTYEIF</sequence>
<organism evidence="1 2">
    <name type="scientific">Theobroma cacao</name>
    <name type="common">Cacao</name>
    <name type="synonym">Cocoa</name>
    <dbReference type="NCBI Taxonomy" id="3641"/>
    <lineage>
        <taxon>Eukaryota</taxon>
        <taxon>Viridiplantae</taxon>
        <taxon>Streptophyta</taxon>
        <taxon>Embryophyta</taxon>
        <taxon>Tracheophyta</taxon>
        <taxon>Spermatophyta</taxon>
        <taxon>Magnoliopsida</taxon>
        <taxon>eudicotyledons</taxon>
        <taxon>Gunneridae</taxon>
        <taxon>Pentapetalae</taxon>
        <taxon>rosids</taxon>
        <taxon>malvids</taxon>
        <taxon>Malvales</taxon>
        <taxon>Malvaceae</taxon>
        <taxon>Byttnerioideae</taxon>
        <taxon>Theobroma</taxon>
    </lineage>
</organism>
<keyword evidence="2" id="KW-1185">Reference proteome</keyword>
<accession>A0A061FWL2</accession>
<name>A0A061FWL2_THECC</name>
<dbReference type="InParanoid" id="A0A061FWL2"/>
<dbReference type="HOGENOM" id="CLU_2709820_0_0_1"/>
<dbReference type="EMBL" id="CM001881">
    <property type="protein sequence ID" value="EOY21935.1"/>
    <property type="molecule type" value="Genomic_DNA"/>
</dbReference>
<reference evidence="1 2" key="1">
    <citation type="journal article" date="2013" name="Genome Biol.">
        <title>The genome sequence of the most widely cultivated cacao type and its use to identify candidate genes regulating pod color.</title>
        <authorList>
            <person name="Motamayor J.C."/>
            <person name="Mockaitis K."/>
            <person name="Schmutz J."/>
            <person name="Haiminen N."/>
            <person name="Iii D.L."/>
            <person name="Cornejo O."/>
            <person name="Findley S.D."/>
            <person name="Zheng P."/>
            <person name="Utro F."/>
            <person name="Royaert S."/>
            <person name="Saski C."/>
            <person name="Jenkins J."/>
            <person name="Podicheti R."/>
            <person name="Zhao M."/>
            <person name="Scheffler B.E."/>
            <person name="Stack J.C."/>
            <person name="Feltus F.A."/>
            <person name="Mustiga G.M."/>
            <person name="Amores F."/>
            <person name="Phillips W."/>
            <person name="Marelli J.P."/>
            <person name="May G.D."/>
            <person name="Shapiro H."/>
            <person name="Ma J."/>
            <person name="Bustamante C.D."/>
            <person name="Schnell R.J."/>
            <person name="Main D."/>
            <person name="Gilbert D."/>
            <person name="Parida L."/>
            <person name="Kuhn D.N."/>
        </authorList>
    </citation>
    <scope>NUCLEOTIDE SEQUENCE [LARGE SCALE GENOMIC DNA]</scope>
    <source>
        <strain evidence="2">cv. Matina 1-6</strain>
    </source>
</reference>
<dbReference type="AlphaFoldDB" id="A0A061FWL2"/>
<dbReference type="Gramene" id="EOY21935">
    <property type="protein sequence ID" value="EOY21935"/>
    <property type="gene ID" value="TCM_014108"/>
</dbReference>
<evidence type="ECO:0000313" key="2">
    <source>
        <dbReference type="Proteomes" id="UP000026915"/>
    </source>
</evidence>
<proteinExistence type="predicted"/>
<gene>
    <name evidence="1" type="ORF">TCM_014108</name>
</gene>
<evidence type="ECO:0000313" key="1">
    <source>
        <dbReference type="EMBL" id="EOY21935.1"/>
    </source>
</evidence>
<dbReference type="Proteomes" id="UP000026915">
    <property type="component" value="Chromosome 3"/>
</dbReference>